<reference evidence="2" key="1">
    <citation type="submission" date="2021-03" db="EMBL/GenBank/DDBJ databases">
        <authorList>
            <person name="Jaffe A."/>
        </authorList>
    </citation>
    <scope>NUCLEOTIDE SEQUENCE</scope>
    <source>
        <strain evidence="2">RIFCSPLOWO2_01_FULL_58_19</strain>
    </source>
</reference>
<dbReference type="Proteomes" id="UP000678237">
    <property type="component" value="Unassembled WGS sequence"/>
</dbReference>
<comment type="caution">
    <text evidence="2">The sequence shown here is derived from an EMBL/GenBank/DDBJ whole genome shotgun (WGS) entry which is preliminary data.</text>
</comment>
<name>A0A8T4L886_9ARCH</name>
<dbReference type="InterPro" id="IPR035068">
    <property type="entry name" value="TldD/PmbA_N"/>
</dbReference>
<dbReference type="InterPro" id="IPR036059">
    <property type="entry name" value="TldD/PmbA_sf"/>
</dbReference>
<dbReference type="SUPFAM" id="SSF111283">
    <property type="entry name" value="Putative modulator of DNA gyrase, PmbA/TldD"/>
    <property type="match status" value="1"/>
</dbReference>
<dbReference type="AlphaFoldDB" id="A0A8T4L886"/>
<dbReference type="PANTHER" id="PTHR43421:SF1">
    <property type="entry name" value="METALLOPROTEASE PMBA"/>
    <property type="match status" value="1"/>
</dbReference>
<organism evidence="2 3">
    <name type="scientific">Candidatus Iainarchaeum sp</name>
    <dbReference type="NCBI Taxonomy" id="3101447"/>
    <lineage>
        <taxon>Archaea</taxon>
        <taxon>Candidatus Iainarchaeota</taxon>
        <taxon>Candidatus Iainarchaeia</taxon>
        <taxon>Candidatus Iainarchaeales</taxon>
        <taxon>Candidatus Iainarchaeaceae</taxon>
        <taxon>Candidatus Iainarchaeum</taxon>
    </lineage>
</organism>
<dbReference type="InterPro" id="IPR047657">
    <property type="entry name" value="PmbA"/>
</dbReference>
<dbReference type="GO" id="GO:0006508">
    <property type="term" value="P:proteolysis"/>
    <property type="evidence" value="ECO:0007669"/>
    <property type="project" value="InterPro"/>
</dbReference>
<dbReference type="InterPro" id="IPR045569">
    <property type="entry name" value="Metalloprtase-TldD/E_C"/>
</dbReference>
<dbReference type="PANTHER" id="PTHR43421">
    <property type="entry name" value="METALLOPROTEASE PMBA"/>
    <property type="match status" value="1"/>
</dbReference>
<gene>
    <name evidence="2" type="ORF">J4203_03150</name>
</gene>
<feature type="domain" description="Metalloprotease TldD/E C-terminal" evidence="1">
    <location>
        <begin position="244"/>
        <end position="476"/>
    </location>
</feature>
<sequence length="484" mass="53119">MRTVKELRDAVTEGLRWVEKQPRVKEAEVYASATYLNVQRICYATNVPSNGLEEPKSEESYGLSVRVRFEDGRLGFGKEDSALDRRGYGNAFLKAERNAVLDTDFHSLPSPLPASLRGKARAPRNAFADKAIANLDDGKAIDKAYDCLGGAFEALARAERDLNITGELNFTVERMALANSNGVKAEEENTQALAALTTLLEGKPDIAGMDFDSNTHLKALNARKTGFSSAEKALAMRGAKSIESGSYRAVLGRLAVTDLLHSRFEVGLNAVDEQATPFVGKLGRKLFSTQLNLSDDALVSGAIGSRGYTDEGFAAGKTLLVKDGVLENFLSNDYYCKKFPDEKRYNPLNGYRRGRNYASDPGIHGTNLVVEPGSFSDEELIREVRNGIYIGRIWYTYPVNGLASSDFTTTIRGDSYLIEDGEIKSALTPNTCRVSDNFERVFKGVLGLGRKQRVTFAWGQEPVVITPETAVESVKVERIAKGLY</sequence>
<evidence type="ECO:0000313" key="2">
    <source>
        <dbReference type="EMBL" id="MBS3062844.1"/>
    </source>
</evidence>
<proteinExistence type="predicted"/>
<evidence type="ECO:0000259" key="1">
    <source>
        <dbReference type="Pfam" id="PF19289"/>
    </source>
</evidence>
<dbReference type="Gene3D" id="3.30.2290.10">
    <property type="entry name" value="PmbA/TldD superfamily"/>
    <property type="match status" value="1"/>
</dbReference>
<dbReference type="GO" id="GO:0008237">
    <property type="term" value="F:metallopeptidase activity"/>
    <property type="evidence" value="ECO:0007669"/>
    <property type="project" value="InterPro"/>
</dbReference>
<protein>
    <submittedName>
        <fullName evidence="2">TldD/PmbA family protein</fullName>
    </submittedName>
</protein>
<dbReference type="EMBL" id="JAGVWE010000003">
    <property type="protein sequence ID" value="MBS3062844.1"/>
    <property type="molecule type" value="Genomic_DNA"/>
</dbReference>
<accession>A0A8T4L886</accession>
<dbReference type="GO" id="GO:0005829">
    <property type="term" value="C:cytosol"/>
    <property type="evidence" value="ECO:0007669"/>
    <property type="project" value="TreeGrafter"/>
</dbReference>
<reference evidence="2" key="2">
    <citation type="submission" date="2021-05" db="EMBL/GenBank/DDBJ databases">
        <title>Protein family content uncovers lineage relationships and bacterial pathway maintenance mechanisms in DPANN archaea.</title>
        <authorList>
            <person name="Castelle C.J."/>
            <person name="Meheust R."/>
            <person name="Jaffe A.L."/>
            <person name="Seitz K."/>
            <person name="Gong X."/>
            <person name="Baker B.J."/>
            <person name="Banfield J.F."/>
        </authorList>
    </citation>
    <scope>NUCLEOTIDE SEQUENCE</scope>
    <source>
        <strain evidence="2">RIFCSPLOWO2_01_FULL_58_19</strain>
    </source>
</reference>
<evidence type="ECO:0000313" key="3">
    <source>
        <dbReference type="Proteomes" id="UP000678237"/>
    </source>
</evidence>
<dbReference type="Pfam" id="PF19289">
    <property type="entry name" value="PmbA_TldD_3rd"/>
    <property type="match status" value="1"/>
</dbReference>